<gene>
    <name evidence="1" type="ORF">pC5.8b_381</name>
</gene>
<keyword evidence="1" id="KW-0614">Plasmid</keyword>
<proteinExistence type="predicted"/>
<dbReference type="AlphaFoldDB" id="A0A7S4ZUQ5"/>
<evidence type="ECO:0000313" key="1">
    <source>
        <dbReference type="EMBL" id="QCL09871.1"/>
    </source>
</evidence>
<protein>
    <submittedName>
        <fullName evidence="1">Uncharacterized protein</fullName>
    </submittedName>
</protein>
<name>A0A7S4ZUQ5_RHIRH</name>
<accession>A0A7S4ZUQ5</accession>
<dbReference type="EMBL" id="MK318972">
    <property type="protein sequence ID" value="QCL09871.1"/>
    <property type="molecule type" value="Genomic_DNA"/>
</dbReference>
<reference evidence="1" key="1">
    <citation type="submission" date="2018-12" db="EMBL/GenBank/DDBJ databases">
        <title>Three Rhizobium rhizogenes strains isolated from the same crown gall tumor carry diverse plasmids.</title>
        <authorList>
            <person name="Pulawska J."/>
            <person name="Kuzmanovic N."/>
        </authorList>
    </citation>
    <scope>NUCLEOTIDE SEQUENCE</scope>
    <source>
        <strain evidence="1">Colt5.8</strain>
        <plasmid evidence="1">pColt5.8b</plasmid>
    </source>
</reference>
<geneLocation type="plasmid" evidence="1">
    <name>pColt5.8b</name>
</geneLocation>
<sequence length="52" mass="6027">MRIDQAPNRIENIRDQIQLVFDKLRGIQDALTKTRLTPLFQIDIASPYALSE</sequence>
<organism evidence="1">
    <name type="scientific">Rhizobium rhizogenes</name>
    <name type="common">Agrobacterium rhizogenes</name>
    <dbReference type="NCBI Taxonomy" id="359"/>
    <lineage>
        <taxon>Bacteria</taxon>
        <taxon>Pseudomonadati</taxon>
        <taxon>Pseudomonadota</taxon>
        <taxon>Alphaproteobacteria</taxon>
        <taxon>Hyphomicrobiales</taxon>
        <taxon>Rhizobiaceae</taxon>
        <taxon>Rhizobium/Agrobacterium group</taxon>
        <taxon>Rhizobium</taxon>
    </lineage>
</organism>